<dbReference type="AlphaFoldDB" id="A0AAD2EEI6"/>
<evidence type="ECO:0000256" key="1">
    <source>
        <dbReference type="SAM" id="Phobius"/>
    </source>
</evidence>
<keyword evidence="1" id="KW-1133">Transmembrane helix</keyword>
<sequence>METQILKPHSDLDFPLMNRSQARRFLVADGNNRFQYSDIEMIPIQNSSYTSLKDILPVSPTSTRSPVTIRMDSWKEIPIKNPLVKHAAWAYLQPMAMAVLDDDDGRFFVRKMMDKCRGLIGCFYGVVLWLSRAYFPSNSRAKVQNK</sequence>
<name>A0AAD2EEI6_9LAMI</name>
<dbReference type="PANTHER" id="PTHR34569:SF12">
    <property type="entry name" value="TRANSMEMBRANE PROTEIN"/>
    <property type="match status" value="1"/>
</dbReference>
<keyword evidence="1" id="KW-0472">Membrane</keyword>
<dbReference type="Proteomes" id="UP000834106">
    <property type="component" value="Chromosome 22"/>
</dbReference>
<dbReference type="PANTHER" id="PTHR34569">
    <property type="entry name" value="EXPRESSED PROTEIN"/>
    <property type="match status" value="1"/>
</dbReference>
<reference evidence="2" key="1">
    <citation type="submission" date="2023-05" db="EMBL/GenBank/DDBJ databases">
        <authorList>
            <person name="Huff M."/>
        </authorList>
    </citation>
    <scope>NUCLEOTIDE SEQUENCE</scope>
</reference>
<proteinExistence type="predicted"/>
<keyword evidence="3" id="KW-1185">Reference proteome</keyword>
<evidence type="ECO:0000313" key="2">
    <source>
        <dbReference type="EMBL" id="CAI9786418.1"/>
    </source>
</evidence>
<gene>
    <name evidence="2" type="ORF">FPE_LOCUS33848</name>
</gene>
<accession>A0AAD2EEI6</accession>
<dbReference type="EMBL" id="OU503057">
    <property type="protein sequence ID" value="CAI9786418.1"/>
    <property type="molecule type" value="Genomic_DNA"/>
</dbReference>
<organism evidence="2 3">
    <name type="scientific">Fraxinus pennsylvanica</name>
    <dbReference type="NCBI Taxonomy" id="56036"/>
    <lineage>
        <taxon>Eukaryota</taxon>
        <taxon>Viridiplantae</taxon>
        <taxon>Streptophyta</taxon>
        <taxon>Embryophyta</taxon>
        <taxon>Tracheophyta</taxon>
        <taxon>Spermatophyta</taxon>
        <taxon>Magnoliopsida</taxon>
        <taxon>eudicotyledons</taxon>
        <taxon>Gunneridae</taxon>
        <taxon>Pentapetalae</taxon>
        <taxon>asterids</taxon>
        <taxon>lamiids</taxon>
        <taxon>Lamiales</taxon>
        <taxon>Oleaceae</taxon>
        <taxon>Oleeae</taxon>
        <taxon>Fraxinus</taxon>
    </lineage>
</organism>
<feature type="transmembrane region" description="Helical" evidence="1">
    <location>
        <begin position="116"/>
        <end position="135"/>
    </location>
</feature>
<evidence type="ECO:0000313" key="3">
    <source>
        <dbReference type="Proteomes" id="UP000834106"/>
    </source>
</evidence>
<protein>
    <submittedName>
        <fullName evidence="2">Uncharacterized protein</fullName>
    </submittedName>
</protein>
<keyword evidence="1" id="KW-0812">Transmembrane</keyword>